<proteinExistence type="predicted"/>
<comment type="caution">
    <text evidence="1">The sequence shown here is derived from an EMBL/GenBank/DDBJ whole genome shotgun (WGS) entry which is preliminary data.</text>
</comment>
<keyword evidence="2" id="KW-1185">Reference proteome</keyword>
<accession>A0A9P6EB75</accession>
<evidence type="ECO:0000313" key="1">
    <source>
        <dbReference type="EMBL" id="KAF9525733.1"/>
    </source>
</evidence>
<dbReference type="OrthoDB" id="3227921at2759"/>
<dbReference type="Proteomes" id="UP000807306">
    <property type="component" value="Unassembled WGS sequence"/>
</dbReference>
<protein>
    <submittedName>
        <fullName evidence="1">Uncharacterized protein</fullName>
    </submittedName>
</protein>
<dbReference type="AlphaFoldDB" id="A0A9P6EB75"/>
<evidence type="ECO:0000313" key="2">
    <source>
        <dbReference type="Proteomes" id="UP000807306"/>
    </source>
</evidence>
<gene>
    <name evidence="1" type="ORF">CPB83DRAFT_517246</name>
</gene>
<name>A0A9P6EB75_9AGAR</name>
<dbReference type="EMBL" id="MU157880">
    <property type="protein sequence ID" value="KAF9525733.1"/>
    <property type="molecule type" value="Genomic_DNA"/>
</dbReference>
<reference evidence="1" key="1">
    <citation type="submission" date="2020-11" db="EMBL/GenBank/DDBJ databases">
        <authorList>
            <consortium name="DOE Joint Genome Institute"/>
            <person name="Ahrendt S."/>
            <person name="Riley R."/>
            <person name="Andreopoulos W."/>
            <person name="Labutti K."/>
            <person name="Pangilinan J."/>
            <person name="Ruiz-Duenas F.J."/>
            <person name="Barrasa J.M."/>
            <person name="Sanchez-Garcia M."/>
            <person name="Camarero S."/>
            <person name="Miyauchi S."/>
            <person name="Serrano A."/>
            <person name="Linde D."/>
            <person name="Babiker R."/>
            <person name="Drula E."/>
            <person name="Ayuso-Fernandez I."/>
            <person name="Pacheco R."/>
            <person name="Padilla G."/>
            <person name="Ferreira P."/>
            <person name="Barriuso J."/>
            <person name="Kellner H."/>
            <person name="Castanera R."/>
            <person name="Alfaro M."/>
            <person name="Ramirez L."/>
            <person name="Pisabarro A.G."/>
            <person name="Kuo A."/>
            <person name="Tritt A."/>
            <person name="Lipzen A."/>
            <person name="He G."/>
            <person name="Yan M."/>
            <person name="Ng V."/>
            <person name="Cullen D."/>
            <person name="Martin F."/>
            <person name="Rosso M.-N."/>
            <person name="Henrissat B."/>
            <person name="Hibbett D."/>
            <person name="Martinez A.T."/>
            <person name="Grigoriev I.V."/>
        </authorList>
    </citation>
    <scope>NUCLEOTIDE SEQUENCE</scope>
    <source>
        <strain evidence="1">CBS 506.95</strain>
    </source>
</reference>
<organism evidence="1 2">
    <name type="scientific">Crepidotus variabilis</name>
    <dbReference type="NCBI Taxonomy" id="179855"/>
    <lineage>
        <taxon>Eukaryota</taxon>
        <taxon>Fungi</taxon>
        <taxon>Dikarya</taxon>
        <taxon>Basidiomycota</taxon>
        <taxon>Agaricomycotina</taxon>
        <taxon>Agaricomycetes</taxon>
        <taxon>Agaricomycetidae</taxon>
        <taxon>Agaricales</taxon>
        <taxon>Agaricineae</taxon>
        <taxon>Crepidotaceae</taxon>
        <taxon>Crepidotus</taxon>
    </lineage>
</organism>
<sequence>MVMFATFNIILDPVRETGMVPVKEQRSVGLPSDFGVTKPTVWSLVVQRRIDLANEQPQDDTLLSAVTVTPLWRKPDGGPSCTGITDQTLQLQDIESVFFDCPPSQPIPKESSTKLLPLPYQYSQPDLLVSVNFTLLNISSDSLEDIPLNSVQIMLGLTANAKDIVRTTVPTTLIPGVNLIGIANLAVRQKFSTPGLSALGVLDVSHTPCV</sequence>